<name>A0AAP0G005_9ASPA</name>
<gene>
    <name evidence="4" type="ORF">KSP39_PZI017248</name>
</gene>
<evidence type="ECO:0008006" key="6">
    <source>
        <dbReference type="Google" id="ProtNLM"/>
    </source>
</evidence>
<dbReference type="Pfam" id="PF07727">
    <property type="entry name" value="RVT_2"/>
    <property type="match status" value="1"/>
</dbReference>
<feature type="region of interest" description="Disordered" evidence="1">
    <location>
        <begin position="33"/>
        <end position="87"/>
    </location>
</feature>
<evidence type="ECO:0000256" key="1">
    <source>
        <dbReference type="SAM" id="MobiDB-lite"/>
    </source>
</evidence>
<dbReference type="InterPro" id="IPR043502">
    <property type="entry name" value="DNA/RNA_pol_sf"/>
</dbReference>
<dbReference type="SUPFAM" id="SSF56672">
    <property type="entry name" value="DNA/RNA polymerases"/>
    <property type="match status" value="1"/>
</dbReference>
<dbReference type="AlphaFoldDB" id="A0AAP0G005"/>
<accession>A0AAP0G005</accession>
<feature type="compositionally biased region" description="Pro residues" evidence="1">
    <location>
        <begin position="43"/>
        <end position="68"/>
    </location>
</feature>
<feature type="compositionally biased region" description="Pro residues" evidence="1">
    <location>
        <begin position="78"/>
        <end position="87"/>
    </location>
</feature>
<dbReference type="PANTHER" id="PTHR11439">
    <property type="entry name" value="GAG-POL-RELATED RETROTRANSPOSON"/>
    <property type="match status" value="1"/>
</dbReference>
<organism evidence="4 5">
    <name type="scientific">Platanthera zijinensis</name>
    <dbReference type="NCBI Taxonomy" id="2320716"/>
    <lineage>
        <taxon>Eukaryota</taxon>
        <taxon>Viridiplantae</taxon>
        <taxon>Streptophyta</taxon>
        <taxon>Embryophyta</taxon>
        <taxon>Tracheophyta</taxon>
        <taxon>Spermatophyta</taxon>
        <taxon>Magnoliopsida</taxon>
        <taxon>Liliopsida</taxon>
        <taxon>Asparagales</taxon>
        <taxon>Orchidaceae</taxon>
        <taxon>Orchidoideae</taxon>
        <taxon>Orchideae</taxon>
        <taxon>Orchidinae</taxon>
        <taxon>Platanthera</taxon>
    </lineage>
</organism>
<feature type="domain" description="Retroviral polymerase SH3-like" evidence="3">
    <location>
        <begin position="2"/>
        <end position="41"/>
    </location>
</feature>
<reference evidence="4 5" key="1">
    <citation type="journal article" date="2022" name="Nat. Plants">
        <title>Genomes of leafy and leafless Platanthera orchids illuminate the evolution of mycoheterotrophy.</title>
        <authorList>
            <person name="Li M.H."/>
            <person name="Liu K.W."/>
            <person name="Li Z."/>
            <person name="Lu H.C."/>
            <person name="Ye Q.L."/>
            <person name="Zhang D."/>
            <person name="Wang J.Y."/>
            <person name="Li Y.F."/>
            <person name="Zhong Z.M."/>
            <person name="Liu X."/>
            <person name="Yu X."/>
            <person name="Liu D.K."/>
            <person name="Tu X.D."/>
            <person name="Liu B."/>
            <person name="Hao Y."/>
            <person name="Liao X.Y."/>
            <person name="Jiang Y.T."/>
            <person name="Sun W.H."/>
            <person name="Chen J."/>
            <person name="Chen Y.Q."/>
            <person name="Ai Y."/>
            <person name="Zhai J.W."/>
            <person name="Wu S.S."/>
            <person name="Zhou Z."/>
            <person name="Hsiao Y.Y."/>
            <person name="Wu W.L."/>
            <person name="Chen Y.Y."/>
            <person name="Lin Y.F."/>
            <person name="Hsu J.L."/>
            <person name="Li C.Y."/>
            <person name="Wang Z.W."/>
            <person name="Zhao X."/>
            <person name="Zhong W.Y."/>
            <person name="Ma X.K."/>
            <person name="Ma L."/>
            <person name="Huang J."/>
            <person name="Chen G.Z."/>
            <person name="Huang M.Z."/>
            <person name="Huang L."/>
            <person name="Peng D.H."/>
            <person name="Luo Y.B."/>
            <person name="Zou S.Q."/>
            <person name="Chen S.P."/>
            <person name="Lan S."/>
            <person name="Tsai W.C."/>
            <person name="Van de Peer Y."/>
            <person name="Liu Z.J."/>
        </authorList>
    </citation>
    <scope>NUCLEOTIDE SEQUENCE [LARGE SCALE GENOMIC DNA]</scope>
    <source>
        <strain evidence="4">Lor287</strain>
    </source>
</reference>
<dbReference type="PANTHER" id="PTHR11439:SF470">
    <property type="entry name" value="CYSTEINE-RICH RLK (RECEPTOR-LIKE PROTEIN KINASE) 8"/>
    <property type="match status" value="1"/>
</dbReference>
<evidence type="ECO:0000259" key="2">
    <source>
        <dbReference type="Pfam" id="PF07727"/>
    </source>
</evidence>
<proteinExistence type="predicted"/>
<evidence type="ECO:0000313" key="5">
    <source>
        <dbReference type="Proteomes" id="UP001418222"/>
    </source>
</evidence>
<keyword evidence="5" id="KW-1185">Reference proteome</keyword>
<dbReference type="Proteomes" id="UP001418222">
    <property type="component" value="Unassembled WGS sequence"/>
</dbReference>
<dbReference type="EMBL" id="JBBWWQ010000015">
    <property type="protein sequence ID" value="KAK8928931.1"/>
    <property type="molecule type" value="Genomic_DNA"/>
</dbReference>
<protein>
    <recommendedName>
        <fullName evidence="6">Reverse transcriptase Ty1/copia-type domain-containing protein</fullName>
    </recommendedName>
</protein>
<dbReference type="InterPro" id="IPR013103">
    <property type="entry name" value="RVT_2"/>
</dbReference>
<comment type="caution">
    <text evidence="4">The sequence shown here is derived from an EMBL/GenBank/DDBJ whole genome shotgun (WGS) entry which is preliminary data.</text>
</comment>
<evidence type="ECO:0000313" key="4">
    <source>
        <dbReference type="EMBL" id="KAK8928931.1"/>
    </source>
</evidence>
<evidence type="ECO:0000259" key="3">
    <source>
        <dbReference type="Pfam" id="PF25597"/>
    </source>
</evidence>
<dbReference type="Pfam" id="PF25597">
    <property type="entry name" value="SH3_retrovirus"/>
    <property type="match status" value="1"/>
</dbReference>
<feature type="domain" description="Reverse transcriptase Ty1/copia-type" evidence="2">
    <location>
        <begin position="144"/>
        <end position="354"/>
    </location>
</feature>
<dbReference type="CDD" id="cd09272">
    <property type="entry name" value="RNase_HI_RT_Ty1"/>
    <property type="match status" value="1"/>
</dbReference>
<dbReference type="InterPro" id="IPR057670">
    <property type="entry name" value="SH3_retrovirus"/>
</dbReference>
<sequence>MLVGYSRTQKGYVCFDPTTGKMVVSADVSFHEDQPYHTSPSDPLLPPPLPRPSVPVTSPLPPLLPTPQPHQSKSPITPSIPPPTVPSKPPVIQVYTRHPPRSDALQQLPSTGVLSRPVDPASSSTTHPMANYVSLHRLSPPLLGRLKARLVARGFAQQYDLDYEETFSPVAKLNSVWVLFSLAVHRQWPLYQLDVKNAFLNDDLLETVYMHQPLGFETTEESRVCLLRKSIYGLKQSPRASFEKFSKVVREVGFKQSSVDSSLFTRYQSTRTVILLVYVDDILITSDDSAGIHHVKQHLNSTFQIEDLGNICYFLGLEVARRPDGLVLSQRKYCIDLLQDAGLSSCTPAETPMEFNHMSCAQGSENDSLLPNPEYYCLLVGKLIYLTVTRPDISFAVCVVNRFMHTPWVSHLQAVERILRYLKTSPGQGLVYKPSSSLSLIAYSDADYVGSLDDRRSTTGFCTYFGGNLITWRSKKQTMVARSSAEAEYRAMMAVTSEITWLESFLVDLGVKLSSPSTLFYDSQAAIYIAKNPVFHERTKHIEVDCHFVREKVQAKELKLEHVPASGQVADIFTKALPRKLYYQFLSKLGAYNLYAPACGGVLDNVEENNNFGVDNFDDFGVDVYPNLDAPVHGYDDDINYYNSTVNMKEDTAIRVDHHDERSLRLHHYISSRLHADRIEYRSGHRRYTSPLGEEPGFGYERPPLHVYRAHTHPRTSDYVRDYRLDDPQEPYKGHHRHYHNTYQDSHSIPPIELPEAEFLQLVIDRFDLFEAKFEHLRSTLRRKSKDLGQATDGASSASIEIRDPTLGDPFQFDEIQYSCDLEVESDHGLIIQLESDTSMTSERGHVGENERPSDTVMVYPSFSPHLNLLFPLNRDTVLDTISIDPYLSLGTPYSSLNTISSHFTTESR</sequence>